<keyword evidence="2" id="KW-1185">Reference proteome</keyword>
<evidence type="ECO:0000313" key="2">
    <source>
        <dbReference type="Proteomes" id="UP000657385"/>
    </source>
</evidence>
<dbReference type="EMBL" id="JADPRT010000013">
    <property type="protein sequence ID" value="MBF9071734.1"/>
    <property type="molecule type" value="Genomic_DNA"/>
</dbReference>
<dbReference type="Proteomes" id="UP000657385">
    <property type="component" value="Unassembled WGS sequence"/>
</dbReference>
<reference evidence="1" key="1">
    <citation type="submission" date="2020-11" db="EMBL/GenBank/DDBJ databases">
        <title>Isolation and identification of active actinomycetes.</title>
        <authorList>
            <person name="Yu B."/>
        </authorList>
    </citation>
    <scope>NUCLEOTIDE SEQUENCE</scope>
    <source>
        <strain evidence="1">NEAU-YB345</strain>
    </source>
</reference>
<evidence type="ECO:0000313" key="1">
    <source>
        <dbReference type="EMBL" id="MBF9071734.1"/>
    </source>
</evidence>
<dbReference type="RefSeq" id="WP_196196908.1">
    <property type="nucleotide sequence ID" value="NZ_JADPRT010000013.1"/>
</dbReference>
<sequence>MAGKVKADGTPVLRRRTVPAVARELLVYSGNECAWDGCGQRLLTPEKGWVGVVAHIIGAEVGSARHEHWDGQDLDALRAPGNLFLLCATHSVLIDSPGSRNEFTVEYLRALKSRHEEPYRYGVDQLTQQMEAEFRDAVASNDGKIRRPTTMRRYFGWAGQGLSPVEEAEEIALFNKLVDELATLTRKATQVLSLVVKDDEPDCDRIERRLNVTPWELESISEELNEIEAAFLDRAGHGDGLPRIRLRGGVLNGVPEIWEQLREFGKAQKLNLDVIFVDLDFSVLD</sequence>
<organism evidence="1 2">
    <name type="scientific">Streptacidiphilus fuscans</name>
    <dbReference type="NCBI Taxonomy" id="2789292"/>
    <lineage>
        <taxon>Bacteria</taxon>
        <taxon>Bacillati</taxon>
        <taxon>Actinomycetota</taxon>
        <taxon>Actinomycetes</taxon>
        <taxon>Kitasatosporales</taxon>
        <taxon>Streptomycetaceae</taxon>
        <taxon>Streptacidiphilus</taxon>
    </lineage>
</organism>
<name>A0A931FIF5_9ACTN</name>
<protein>
    <recommendedName>
        <fullName evidence="3">HNH endonuclease</fullName>
    </recommendedName>
</protein>
<gene>
    <name evidence="1" type="ORF">I2501_27295</name>
</gene>
<proteinExistence type="predicted"/>
<dbReference type="AlphaFoldDB" id="A0A931FIF5"/>
<evidence type="ECO:0008006" key="3">
    <source>
        <dbReference type="Google" id="ProtNLM"/>
    </source>
</evidence>
<accession>A0A931FIF5</accession>
<comment type="caution">
    <text evidence="1">The sequence shown here is derived from an EMBL/GenBank/DDBJ whole genome shotgun (WGS) entry which is preliminary data.</text>
</comment>